<sequence length="270" mass="30029">MPTIVESNSHMEVNHLSWATSSKKVLDDLSFTIERGDFVGILGPNGVGKSSLLRCMYKYMSPDSGNVLLNNRKISSISHREFASKVAVVLQHTPVGFSMTARQLLATGLINQQKWWQRIDHCAEKFEIDRVLSLVSLTDKAEQVFESLSGGEQQRLLIARALLQKPEILLLDEPTNHLDVGYQVDILKLIKSLDITVVASIHDLNLASAFCDKLLLLREGKLIKSGSPAQVLTPASIENIYGIKTEVDRHPKGTHPRVTYHFDGVRHAAV</sequence>
<dbReference type="RefSeq" id="WP_126505119.1">
    <property type="nucleotide sequence ID" value="NZ_RXNV01000002.1"/>
</dbReference>
<dbReference type="InterPro" id="IPR027417">
    <property type="entry name" value="P-loop_NTPase"/>
</dbReference>
<dbReference type="GO" id="GO:0005524">
    <property type="term" value="F:ATP binding"/>
    <property type="evidence" value="ECO:0007669"/>
    <property type="project" value="UniProtKB-KW"/>
</dbReference>
<dbReference type="CDD" id="cd03214">
    <property type="entry name" value="ABC_Iron-Siderophores_B12_Hemin"/>
    <property type="match status" value="1"/>
</dbReference>
<protein>
    <submittedName>
        <fullName evidence="6">ABC transporter ATP-binding protein</fullName>
    </submittedName>
</protein>
<keyword evidence="4 6" id="KW-0067">ATP-binding</keyword>
<evidence type="ECO:0000313" key="7">
    <source>
        <dbReference type="Proteomes" id="UP000282060"/>
    </source>
</evidence>
<reference evidence="6 7" key="1">
    <citation type="submission" date="2018-12" db="EMBL/GenBank/DDBJ databases">
        <authorList>
            <person name="Yu L."/>
        </authorList>
    </citation>
    <scope>NUCLEOTIDE SEQUENCE [LARGE SCALE GENOMIC DNA]</scope>
    <source>
        <strain evidence="6 7">HAW-EB5</strain>
    </source>
</reference>
<dbReference type="Gene3D" id="3.40.50.300">
    <property type="entry name" value="P-loop containing nucleotide triphosphate hydrolases"/>
    <property type="match status" value="1"/>
</dbReference>
<keyword evidence="7" id="KW-1185">Reference proteome</keyword>
<dbReference type="InterPro" id="IPR017871">
    <property type="entry name" value="ABC_transporter-like_CS"/>
</dbReference>
<dbReference type="SUPFAM" id="SSF52540">
    <property type="entry name" value="P-loop containing nucleoside triphosphate hydrolases"/>
    <property type="match status" value="1"/>
</dbReference>
<proteinExistence type="inferred from homology"/>
<dbReference type="OrthoDB" id="5292475at2"/>
<evidence type="ECO:0000256" key="3">
    <source>
        <dbReference type="ARBA" id="ARBA00022741"/>
    </source>
</evidence>
<dbReference type="EMBL" id="RXNV01000002">
    <property type="protein sequence ID" value="RTR33566.1"/>
    <property type="molecule type" value="Genomic_DNA"/>
</dbReference>
<dbReference type="PROSITE" id="PS00211">
    <property type="entry name" value="ABC_TRANSPORTER_1"/>
    <property type="match status" value="1"/>
</dbReference>
<dbReference type="PANTHER" id="PTHR42794">
    <property type="entry name" value="HEMIN IMPORT ATP-BINDING PROTEIN HMUV"/>
    <property type="match status" value="1"/>
</dbReference>
<keyword evidence="3" id="KW-0547">Nucleotide-binding</keyword>
<dbReference type="FunFam" id="3.40.50.300:FF:000134">
    <property type="entry name" value="Iron-enterobactin ABC transporter ATP-binding protein"/>
    <property type="match status" value="1"/>
</dbReference>
<feature type="domain" description="ABC transporter" evidence="5">
    <location>
        <begin position="11"/>
        <end position="244"/>
    </location>
</feature>
<evidence type="ECO:0000313" key="6">
    <source>
        <dbReference type="EMBL" id="RTR33566.1"/>
    </source>
</evidence>
<dbReference type="GO" id="GO:0016887">
    <property type="term" value="F:ATP hydrolysis activity"/>
    <property type="evidence" value="ECO:0007669"/>
    <property type="project" value="InterPro"/>
</dbReference>
<evidence type="ECO:0000256" key="1">
    <source>
        <dbReference type="ARBA" id="ARBA00005417"/>
    </source>
</evidence>
<gene>
    <name evidence="6" type="ORF">EKG39_07550</name>
</gene>
<dbReference type="PROSITE" id="PS50893">
    <property type="entry name" value="ABC_TRANSPORTER_2"/>
    <property type="match status" value="1"/>
</dbReference>
<dbReference type="InterPro" id="IPR003439">
    <property type="entry name" value="ABC_transporter-like_ATP-bd"/>
</dbReference>
<evidence type="ECO:0000256" key="4">
    <source>
        <dbReference type="ARBA" id="ARBA00022840"/>
    </source>
</evidence>
<dbReference type="SMART" id="SM00382">
    <property type="entry name" value="AAA"/>
    <property type="match status" value="1"/>
</dbReference>
<dbReference type="PANTHER" id="PTHR42794:SF2">
    <property type="entry name" value="ABC TRANSPORTER ATP-BINDING PROTEIN"/>
    <property type="match status" value="1"/>
</dbReference>
<dbReference type="Proteomes" id="UP000282060">
    <property type="component" value="Unassembled WGS sequence"/>
</dbReference>
<dbReference type="Pfam" id="PF00005">
    <property type="entry name" value="ABC_tran"/>
    <property type="match status" value="1"/>
</dbReference>
<dbReference type="AlphaFoldDB" id="A0A3S0K1F2"/>
<evidence type="ECO:0000256" key="2">
    <source>
        <dbReference type="ARBA" id="ARBA00022448"/>
    </source>
</evidence>
<name>A0A3S0K1F2_9GAMM</name>
<organism evidence="6 7">
    <name type="scientific">Shewanella atlantica</name>
    <dbReference type="NCBI Taxonomy" id="271099"/>
    <lineage>
        <taxon>Bacteria</taxon>
        <taxon>Pseudomonadati</taxon>
        <taxon>Pseudomonadota</taxon>
        <taxon>Gammaproteobacteria</taxon>
        <taxon>Alteromonadales</taxon>
        <taxon>Shewanellaceae</taxon>
        <taxon>Shewanella</taxon>
    </lineage>
</organism>
<dbReference type="InterPro" id="IPR003593">
    <property type="entry name" value="AAA+_ATPase"/>
</dbReference>
<comment type="similarity">
    <text evidence="1">Belongs to the ABC transporter superfamily.</text>
</comment>
<keyword evidence="2" id="KW-0813">Transport</keyword>
<evidence type="ECO:0000259" key="5">
    <source>
        <dbReference type="PROSITE" id="PS50893"/>
    </source>
</evidence>
<accession>A0A3S0K1F2</accession>
<comment type="caution">
    <text evidence="6">The sequence shown here is derived from an EMBL/GenBank/DDBJ whole genome shotgun (WGS) entry which is preliminary data.</text>
</comment>